<gene>
    <name evidence="2" type="primary">jg9756</name>
    <name evidence="2" type="ORF">PAEG_LOCUS15212</name>
</gene>
<keyword evidence="3" id="KW-1185">Reference proteome</keyword>
<accession>A0A8S4RN66</accession>
<comment type="caution">
    <text evidence="2">The sequence shown here is derived from an EMBL/GenBank/DDBJ whole genome shotgun (WGS) entry which is preliminary data.</text>
</comment>
<feature type="compositionally biased region" description="Polar residues" evidence="1">
    <location>
        <begin position="27"/>
        <end position="43"/>
    </location>
</feature>
<feature type="region of interest" description="Disordered" evidence="1">
    <location>
        <begin position="1"/>
        <end position="61"/>
    </location>
</feature>
<evidence type="ECO:0000313" key="2">
    <source>
        <dbReference type="EMBL" id="CAH2238058.1"/>
    </source>
</evidence>
<evidence type="ECO:0000313" key="3">
    <source>
        <dbReference type="Proteomes" id="UP000838756"/>
    </source>
</evidence>
<dbReference type="AlphaFoldDB" id="A0A8S4RN66"/>
<sequence length="93" mass="10017">MDVEVPRSWNGDPAQVNAALVGPKRGGQTTSIKSLGATGNQRPRTVEVGTSYKRPMSSGGLQSVEVMMMSGQKRKPRQIRADAAVETISFRQS</sequence>
<organism evidence="2 3">
    <name type="scientific">Pararge aegeria aegeria</name>
    <dbReference type="NCBI Taxonomy" id="348720"/>
    <lineage>
        <taxon>Eukaryota</taxon>
        <taxon>Metazoa</taxon>
        <taxon>Ecdysozoa</taxon>
        <taxon>Arthropoda</taxon>
        <taxon>Hexapoda</taxon>
        <taxon>Insecta</taxon>
        <taxon>Pterygota</taxon>
        <taxon>Neoptera</taxon>
        <taxon>Endopterygota</taxon>
        <taxon>Lepidoptera</taxon>
        <taxon>Glossata</taxon>
        <taxon>Ditrysia</taxon>
        <taxon>Papilionoidea</taxon>
        <taxon>Nymphalidae</taxon>
        <taxon>Satyrinae</taxon>
        <taxon>Satyrini</taxon>
        <taxon>Parargina</taxon>
        <taxon>Pararge</taxon>
    </lineage>
</organism>
<dbReference type="OrthoDB" id="6938952at2759"/>
<proteinExistence type="predicted"/>
<evidence type="ECO:0000256" key="1">
    <source>
        <dbReference type="SAM" id="MobiDB-lite"/>
    </source>
</evidence>
<dbReference type="Proteomes" id="UP000838756">
    <property type="component" value="Unassembled WGS sequence"/>
</dbReference>
<reference evidence="2" key="1">
    <citation type="submission" date="2022-03" db="EMBL/GenBank/DDBJ databases">
        <authorList>
            <person name="Lindestad O."/>
        </authorList>
    </citation>
    <scope>NUCLEOTIDE SEQUENCE</scope>
</reference>
<name>A0A8S4RN66_9NEOP</name>
<dbReference type="EMBL" id="CAKXAJ010025319">
    <property type="protein sequence ID" value="CAH2238058.1"/>
    <property type="molecule type" value="Genomic_DNA"/>
</dbReference>
<protein>
    <submittedName>
        <fullName evidence="2">Jg9756 protein</fullName>
    </submittedName>
</protein>